<sequence>MVWIHGGGPFGEDGQWVARPRQQAEQAGVKFAKSLNCSTLSLAPGDIKPVDFAAEHQCGFWDALEQSH</sequence>
<accession>A0A4V2S6G5</accession>
<dbReference type="EMBL" id="SLWS01000007">
    <property type="protein sequence ID" value="TCO55980.1"/>
    <property type="molecule type" value="Genomic_DNA"/>
</dbReference>
<dbReference type="RefSeq" id="WP_243727218.1">
    <property type="nucleotide sequence ID" value="NZ_SLWS01000007.1"/>
</dbReference>
<reference evidence="1 2" key="1">
    <citation type="submission" date="2019-03" db="EMBL/GenBank/DDBJ databases">
        <title>Genomic Encyclopedia of Type Strains, Phase IV (KMG-IV): sequencing the most valuable type-strain genomes for metagenomic binning, comparative biology and taxonomic classification.</title>
        <authorList>
            <person name="Goeker M."/>
        </authorList>
    </citation>
    <scope>NUCLEOTIDE SEQUENCE [LARGE SCALE GENOMIC DNA]</scope>
    <source>
        <strain evidence="1 2">DSM 45934</strain>
    </source>
</reference>
<keyword evidence="2" id="KW-1185">Reference proteome</keyword>
<organism evidence="1 2">
    <name type="scientific">Actinocrispum wychmicini</name>
    <dbReference type="NCBI Taxonomy" id="1213861"/>
    <lineage>
        <taxon>Bacteria</taxon>
        <taxon>Bacillati</taxon>
        <taxon>Actinomycetota</taxon>
        <taxon>Actinomycetes</taxon>
        <taxon>Pseudonocardiales</taxon>
        <taxon>Pseudonocardiaceae</taxon>
        <taxon>Actinocrispum</taxon>
    </lineage>
</organism>
<evidence type="ECO:0000313" key="2">
    <source>
        <dbReference type="Proteomes" id="UP000295680"/>
    </source>
</evidence>
<comment type="caution">
    <text evidence="1">The sequence shown here is derived from an EMBL/GenBank/DDBJ whole genome shotgun (WGS) entry which is preliminary data.</text>
</comment>
<evidence type="ECO:0000313" key="1">
    <source>
        <dbReference type="EMBL" id="TCO55980.1"/>
    </source>
</evidence>
<proteinExistence type="predicted"/>
<evidence type="ECO:0008006" key="3">
    <source>
        <dbReference type="Google" id="ProtNLM"/>
    </source>
</evidence>
<dbReference type="AlphaFoldDB" id="A0A4V2S6G5"/>
<name>A0A4V2S6G5_9PSEU</name>
<protein>
    <recommendedName>
        <fullName evidence="3">Alpha/beta hydrolase family protein</fullName>
    </recommendedName>
</protein>
<dbReference type="Proteomes" id="UP000295680">
    <property type="component" value="Unassembled WGS sequence"/>
</dbReference>
<gene>
    <name evidence="1" type="ORF">EV192_107405</name>
</gene>